<evidence type="ECO:0000313" key="1">
    <source>
        <dbReference type="EMBL" id="MCG7937226.1"/>
    </source>
</evidence>
<name>A0A9E4K1Y1_9GAMM</name>
<keyword evidence="1" id="KW-0413">Isomerase</keyword>
<accession>A0A9E4K1Y1</accession>
<dbReference type="Gene3D" id="3.20.20.150">
    <property type="entry name" value="Divalent-metal-dependent TIM barrel enzymes"/>
    <property type="match status" value="1"/>
</dbReference>
<dbReference type="InterPro" id="IPR036237">
    <property type="entry name" value="Xyl_isomerase-like_sf"/>
</dbReference>
<reference evidence="1" key="1">
    <citation type="journal article" date="2021" name="Proc. Natl. Acad. Sci. U.S.A.">
        <title>Global biogeography of chemosynthetic symbionts reveals both localized and globally distributed symbiont groups. .</title>
        <authorList>
            <person name="Osvatic J.T."/>
            <person name="Wilkins L.G.E."/>
            <person name="Leibrecht L."/>
            <person name="Leray M."/>
            <person name="Zauner S."/>
            <person name="Polzin J."/>
            <person name="Camacho Y."/>
            <person name="Gros O."/>
            <person name="van Gils J.A."/>
            <person name="Eisen J.A."/>
            <person name="Petersen J.M."/>
            <person name="Yuen B."/>
        </authorList>
    </citation>
    <scope>NUCLEOTIDE SEQUENCE</scope>
    <source>
        <strain evidence="1">MAGL173</strain>
    </source>
</reference>
<dbReference type="EMBL" id="JAEPDI010000001">
    <property type="protein sequence ID" value="MCG7937226.1"/>
    <property type="molecule type" value="Genomic_DNA"/>
</dbReference>
<dbReference type="AlphaFoldDB" id="A0A9E4K1Y1"/>
<sequence length="287" mass="33987">MKSEKNISSIGHKVVDRRREEIEPLLASCRQQNRPIEIGLYFNDPSCHEFIEMWLAEHQLMLNTHLDHRKLSVFSLDEHENVPLLQRQIELSQNWGADYGINHISAFSLSRRESYQPALMDKLTRQLHLLNSICRKHRFPIYLENTYHDLNFYRQVFNSIIENRFDYLHGCFDFGHAKVWSNQPLSEWLDFLETLKNAGKRLHFHLHANRGLSDEHLSFIEAEWLNIIKADSFTTPLNSFEAIELIDSRFSDSRKVMEVPIHEAMENLHKVVEEIERIRQSKQPRSA</sequence>
<comment type="caution">
    <text evidence="1">The sequence shown here is derived from an EMBL/GenBank/DDBJ whole genome shotgun (WGS) entry which is preliminary data.</text>
</comment>
<dbReference type="SUPFAM" id="SSF51658">
    <property type="entry name" value="Xylose isomerase-like"/>
    <property type="match status" value="1"/>
</dbReference>
<gene>
    <name evidence="1" type="ORF">JAZ04_00020</name>
</gene>
<evidence type="ECO:0000313" key="2">
    <source>
        <dbReference type="Proteomes" id="UP000886687"/>
    </source>
</evidence>
<proteinExistence type="predicted"/>
<organism evidence="1 2">
    <name type="scientific">Candidatus Thiodiazotropha lotti</name>
    <dbReference type="NCBI Taxonomy" id="2792787"/>
    <lineage>
        <taxon>Bacteria</taxon>
        <taxon>Pseudomonadati</taxon>
        <taxon>Pseudomonadota</taxon>
        <taxon>Gammaproteobacteria</taxon>
        <taxon>Chromatiales</taxon>
        <taxon>Sedimenticolaceae</taxon>
        <taxon>Candidatus Thiodiazotropha</taxon>
    </lineage>
</organism>
<protein>
    <submittedName>
        <fullName evidence="1">Sugar phosphate isomerase/epimerase</fullName>
    </submittedName>
</protein>
<dbReference type="Proteomes" id="UP000886687">
    <property type="component" value="Unassembled WGS sequence"/>
</dbReference>
<dbReference type="GO" id="GO:0016853">
    <property type="term" value="F:isomerase activity"/>
    <property type="evidence" value="ECO:0007669"/>
    <property type="project" value="UniProtKB-KW"/>
</dbReference>